<dbReference type="OrthoDB" id="669053at2"/>
<accession>A0A1H3X1G9</accession>
<dbReference type="Pfam" id="PF14391">
    <property type="entry name" value="DUF4421"/>
    <property type="match status" value="1"/>
</dbReference>
<dbReference type="RefSeq" id="WP_091394580.1">
    <property type="nucleotide sequence ID" value="NZ_FNQY01000004.1"/>
</dbReference>
<dbReference type="InterPro" id="IPR025535">
    <property type="entry name" value="DUF4421"/>
</dbReference>
<proteinExistence type="predicted"/>
<reference evidence="1 2" key="1">
    <citation type="submission" date="2016-10" db="EMBL/GenBank/DDBJ databases">
        <authorList>
            <person name="de Groot N.N."/>
        </authorList>
    </citation>
    <scope>NUCLEOTIDE SEQUENCE [LARGE SCALE GENOMIC DNA]</scope>
    <source>
        <strain evidence="1 2">Vu-144</strain>
    </source>
</reference>
<evidence type="ECO:0000313" key="2">
    <source>
        <dbReference type="Proteomes" id="UP000199041"/>
    </source>
</evidence>
<dbReference type="EMBL" id="FNQY01000004">
    <property type="protein sequence ID" value="SDZ92472.1"/>
    <property type="molecule type" value="Genomic_DNA"/>
</dbReference>
<sequence length="379" mass="42874">MKYKTRRRIYAGRFILMLLAGSLWTIECLGQDSLAKDSHPVSAIWSRLGHSHDQRDTSYIKAYGHDITGRLYYTRANTGLTLRAPGQKSFDYKPNNSKGLGLGVSYRYLTLNASFKVLGTDKDKGKTHSLSLQTSLYKEQWVYDFVYQHFKGMYLNPQEVYNSAGQYYLRPDIKSTLAGIDFWRILNSDRFSYRAVMTQNEWQVKSAGTLLLGGELYYGNTKGDSALVPAALAANYPQAGVDNIRFFRIGAGVGYAYTYVFKKHFFASGGVTAIIDYATTREYQGKDFKSVNALSPNVSYRISLGYNSRRTNIVASLFNNSIPAHSALSGSNYNNFNQQFRITIARRFNVGHKVRSKILNPVDQQLDKVEDKVKKLQGK</sequence>
<evidence type="ECO:0008006" key="3">
    <source>
        <dbReference type="Google" id="ProtNLM"/>
    </source>
</evidence>
<dbReference type="STRING" id="551991.SAMN05192529_104104"/>
<protein>
    <recommendedName>
        <fullName evidence="3">DUF4421 domain-containing protein</fullName>
    </recommendedName>
</protein>
<gene>
    <name evidence="1" type="ORF">SAMN05192529_104104</name>
</gene>
<organism evidence="1 2">
    <name type="scientific">Arachidicoccus rhizosphaerae</name>
    <dbReference type="NCBI Taxonomy" id="551991"/>
    <lineage>
        <taxon>Bacteria</taxon>
        <taxon>Pseudomonadati</taxon>
        <taxon>Bacteroidota</taxon>
        <taxon>Chitinophagia</taxon>
        <taxon>Chitinophagales</taxon>
        <taxon>Chitinophagaceae</taxon>
        <taxon>Arachidicoccus</taxon>
    </lineage>
</organism>
<evidence type="ECO:0000313" key="1">
    <source>
        <dbReference type="EMBL" id="SDZ92472.1"/>
    </source>
</evidence>
<name>A0A1H3X1G9_9BACT</name>
<dbReference type="Proteomes" id="UP000199041">
    <property type="component" value="Unassembled WGS sequence"/>
</dbReference>
<keyword evidence="2" id="KW-1185">Reference proteome</keyword>
<dbReference type="AlphaFoldDB" id="A0A1H3X1G9"/>